<dbReference type="SUPFAM" id="SSF89360">
    <property type="entry name" value="HesB-like domain"/>
    <property type="match status" value="1"/>
</dbReference>
<dbReference type="InterPro" id="IPR035903">
    <property type="entry name" value="HesB-like_dom_sf"/>
</dbReference>
<protein>
    <submittedName>
        <fullName evidence="2">HesB/YadR/YfhF family protein</fullName>
    </submittedName>
</protein>
<keyword evidence="3" id="KW-1185">Reference proteome</keyword>
<sequence length="101" mass="11206">MEITVSNEAIQWFKSEMDLVAGEGIRFFGKVYGKTNVHEGFSIGIAREIATTPLVKTEIDGLIFSIDATDDWFFSGYDLTVDYDAAADSPVYHFEPAKSSI</sequence>
<dbReference type="PIRSF" id="PIRSF034852">
    <property type="entry name" value="UCP034852"/>
    <property type="match status" value="1"/>
</dbReference>
<comment type="similarity">
    <text evidence="1">Belongs to the HesB/IscA family.</text>
</comment>
<reference evidence="3" key="1">
    <citation type="journal article" date="2019" name="Int. J. Syst. Evol. Microbiol.">
        <title>The Global Catalogue of Microorganisms (GCM) 10K type strain sequencing project: providing services to taxonomists for standard genome sequencing and annotation.</title>
        <authorList>
            <consortium name="The Broad Institute Genomics Platform"/>
            <consortium name="The Broad Institute Genome Sequencing Center for Infectious Disease"/>
            <person name="Wu L."/>
            <person name="Ma J."/>
        </authorList>
    </citation>
    <scope>NUCLEOTIDE SEQUENCE [LARGE SCALE GENOMIC DNA]</scope>
    <source>
        <strain evidence="3">CCM 8896</strain>
    </source>
</reference>
<accession>A0ABW4JAY9</accession>
<organism evidence="2 3">
    <name type="scientific">Agrilactobacillus yilanensis</name>
    <dbReference type="NCBI Taxonomy" id="2485997"/>
    <lineage>
        <taxon>Bacteria</taxon>
        <taxon>Bacillati</taxon>
        <taxon>Bacillota</taxon>
        <taxon>Bacilli</taxon>
        <taxon>Lactobacillales</taxon>
        <taxon>Lactobacillaceae</taxon>
        <taxon>Agrilactobacillus</taxon>
    </lineage>
</organism>
<gene>
    <name evidence="2" type="ORF">ACFQ5M_11735</name>
</gene>
<name>A0ABW4JAY9_9LACO</name>
<comment type="caution">
    <text evidence="2">The sequence shown here is derived from an EMBL/GenBank/DDBJ whole genome shotgun (WGS) entry which is preliminary data.</text>
</comment>
<proteinExistence type="inferred from homology"/>
<evidence type="ECO:0000256" key="1">
    <source>
        <dbReference type="ARBA" id="ARBA00006718"/>
    </source>
</evidence>
<evidence type="ECO:0000313" key="2">
    <source>
        <dbReference type="EMBL" id="MFD1672773.1"/>
    </source>
</evidence>
<dbReference type="Proteomes" id="UP001597267">
    <property type="component" value="Unassembled WGS sequence"/>
</dbReference>
<dbReference type="InterPro" id="IPR008326">
    <property type="entry name" value="PdhI-like"/>
</dbReference>
<evidence type="ECO:0000313" key="3">
    <source>
        <dbReference type="Proteomes" id="UP001597267"/>
    </source>
</evidence>
<dbReference type="RefSeq" id="WP_125713147.1">
    <property type="nucleotide sequence ID" value="NZ_JBHTOP010000026.1"/>
</dbReference>
<dbReference type="EMBL" id="JBHTOP010000026">
    <property type="protein sequence ID" value="MFD1672773.1"/>
    <property type="molecule type" value="Genomic_DNA"/>
</dbReference>